<evidence type="ECO:0000313" key="2">
    <source>
        <dbReference type="Proteomes" id="UP001165960"/>
    </source>
</evidence>
<comment type="caution">
    <text evidence="1">The sequence shown here is derived from an EMBL/GenBank/DDBJ whole genome shotgun (WGS) entry which is preliminary data.</text>
</comment>
<accession>A0ACC2T0T4</accession>
<organism evidence="1 2">
    <name type="scientific">Entomophthora muscae</name>
    <dbReference type="NCBI Taxonomy" id="34485"/>
    <lineage>
        <taxon>Eukaryota</taxon>
        <taxon>Fungi</taxon>
        <taxon>Fungi incertae sedis</taxon>
        <taxon>Zoopagomycota</taxon>
        <taxon>Entomophthoromycotina</taxon>
        <taxon>Entomophthoromycetes</taxon>
        <taxon>Entomophthorales</taxon>
        <taxon>Entomophthoraceae</taxon>
        <taxon>Entomophthora</taxon>
    </lineage>
</organism>
<gene>
    <name evidence="1" type="ORF">DSO57_1031600</name>
</gene>
<sequence>MAALLSNSRLRKKSKQEEGKIGYELSGVSQGKKQKHKGGGFKNCPGIKVTLRMGMKIHCHL</sequence>
<reference evidence="1" key="1">
    <citation type="submission" date="2022-04" db="EMBL/GenBank/DDBJ databases">
        <title>Genome of the entomopathogenic fungus Entomophthora muscae.</title>
        <authorList>
            <person name="Elya C."/>
            <person name="Lovett B.R."/>
            <person name="Lee E."/>
            <person name="Macias A.M."/>
            <person name="Hajek A.E."/>
            <person name="De Bivort B.L."/>
            <person name="Kasson M.T."/>
            <person name="De Fine Licht H.H."/>
            <person name="Stajich J.E."/>
        </authorList>
    </citation>
    <scope>NUCLEOTIDE SEQUENCE</scope>
    <source>
        <strain evidence="1">Berkeley</strain>
    </source>
</reference>
<dbReference type="EMBL" id="QTSX02003779">
    <property type="protein sequence ID" value="KAJ9068144.1"/>
    <property type="molecule type" value="Genomic_DNA"/>
</dbReference>
<proteinExistence type="predicted"/>
<name>A0ACC2T0T4_9FUNG</name>
<protein>
    <submittedName>
        <fullName evidence="1">Uncharacterized protein</fullName>
    </submittedName>
</protein>
<keyword evidence="2" id="KW-1185">Reference proteome</keyword>
<dbReference type="Proteomes" id="UP001165960">
    <property type="component" value="Unassembled WGS sequence"/>
</dbReference>
<evidence type="ECO:0000313" key="1">
    <source>
        <dbReference type="EMBL" id="KAJ9068144.1"/>
    </source>
</evidence>